<dbReference type="OrthoDB" id="1161617at2"/>
<gene>
    <name evidence="1" type="ORF">FHK87_05845</name>
</gene>
<dbReference type="RefSeq" id="WP_140591309.1">
    <property type="nucleotide sequence ID" value="NZ_VFWZ01000002.1"/>
</dbReference>
<comment type="caution">
    <text evidence="1">The sequence shown here is derived from an EMBL/GenBank/DDBJ whole genome shotgun (WGS) entry which is preliminary data.</text>
</comment>
<keyword evidence="2" id="KW-1185">Reference proteome</keyword>
<protein>
    <submittedName>
        <fullName evidence="1">Uncharacterized protein</fullName>
    </submittedName>
</protein>
<organism evidence="1 2">
    <name type="scientific">Aquimarina algicola</name>
    <dbReference type="NCBI Taxonomy" id="2589995"/>
    <lineage>
        <taxon>Bacteria</taxon>
        <taxon>Pseudomonadati</taxon>
        <taxon>Bacteroidota</taxon>
        <taxon>Flavobacteriia</taxon>
        <taxon>Flavobacteriales</taxon>
        <taxon>Flavobacteriaceae</taxon>
        <taxon>Aquimarina</taxon>
    </lineage>
</organism>
<name>A0A504JHE1_9FLAO</name>
<accession>A0A504JHE1</accession>
<dbReference type="Proteomes" id="UP000315540">
    <property type="component" value="Unassembled WGS sequence"/>
</dbReference>
<reference evidence="1 2" key="1">
    <citation type="submission" date="2019-06" db="EMBL/GenBank/DDBJ databases">
        <authorList>
            <person name="Meng X."/>
        </authorList>
    </citation>
    <scope>NUCLEOTIDE SEQUENCE [LARGE SCALE GENOMIC DNA]</scope>
    <source>
        <strain evidence="1 2">M625</strain>
    </source>
</reference>
<evidence type="ECO:0000313" key="1">
    <source>
        <dbReference type="EMBL" id="TPN87113.1"/>
    </source>
</evidence>
<dbReference type="EMBL" id="VFWZ01000002">
    <property type="protein sequence ID" value="TPN87113.1"/>
    <property type="molecule type" value="Genomic_DNA"/>
</dbReference>
<dbReference type="AlphaFoldDB" id="A0A504JHE1"/>
<sequence length="326" mass="36142">MRAIRTQRFVRGTQTNYSAEGSTSGLAPFITEVCGARMRVKGIRKIQIKGYHFTPNVTIDTGAEIDSSEFKRAGSLIVVISQVKFIDPTLLEAVVFAGDTEGRFNLIVRNGNLNSGDTGNETIVVINPVWVDLRTTSVIDLGLEISPGVIVNRNLEKGLWGINRSSDFNSAVKFRAFPWKRCDDLSFNIVFTLSEIEGISLFGIGGIGIEAGNLGSEPLFEAESHLFVINGTANQMYGGGSRYRRWTQDIGGTASFEVSKFYRLNYNFSTSRTLMTIAEVDPLNFDRRVNTLRQWFLDSPSDSEVLLPYWTVGSNESLFLTAFKIG</sequence>
<evidence type="ECO:0000313" key="2">
    <source>
        <dbReference type="Proteomes" id="UP000315540"/>
    </source>
</evidence>
<proteinExistence type="predicted"/>